<comment type="caution">
    <text evidence="1">The sequence shown here is derived from an EMBL/GenBank/DDBJ whole genome shotgun (WGS) entry which is preliminary data.</text>
</comment>
<organism evidence="1 2">
    <name type="scientific">Portunus trituberculatus</name>
    <name type="common">Swimming crab</name>
    <name type="synonym">Neptunus trituberculatus</name>
    <dbReference type="NCBI Taxonomy" id="210409"/>
    <lineage>
        <taxon>Eukaryota</taxon>
        <taxon>Metazoa</taxon>
        <taxon>Ecdysozoa</taxon>
        <taxon>Arthropoda</taxon>
        <taxon>Crustacea</taxon>
        <taxon>Multicrustacea</taxon>
        <taxon>Malacostraca</taxon>
        <taxon>Eumalacostraca</taxon>
        <taxon>Eucarida</taxon>
        <taxon>Decapoda</taxon>
        <taxon>Pleocyemata</taxon>
        <taxon>Brachyura</taxon>
        <taxon>Eubrachyura</taxon>
        <taxon>Portunoidea</taxon>
        <taxon>Portunidae</taxon>
        <taxon>Portuninae</taxon>
        <taxon>Portunus</taxon>
    </lineage>
</organism>
<keyword evidence="2" id="KW-1185">Reference proteome</keyword>
<name>A0A5B7E4F6_PORTR</name>
<dbReference type="EMBL" id="VSRR010001775">
    <property type="protein sequence ID" value="MPC27614.1"/>
    <property type="molecule type" value="Genomic_DNA"/>
</dbReference>
<dbReference type="Proteomes" id="UP000324222">
    <property type="component" value="Unassembled WGS sequence"/>
</dbReference>
<sequence length="64" mass="6945">MVRCARCGQYLHVSGGLFPVSHEGTLSLAHATTTSSTMPPPWRVSCRTPYAVSRGRVCQQPSQV</sequence>
<evidence type="ECO:0000313" key="1">
    <source>
        <dbReference type="EMBL" id="MPC27614.1"/>
    </source>
</evidence>
<evidence type="ECO:0000313" key="2">
    <source>
        <dbReference type="Proteomes" id="UP000324222"/>
    </source>
</evidence>
<accession>A0A5B7E4F6</accession>
<dbReference type="AlphaFoldDB" id="A0A5B7E4F6"/>
<gene>
    <name evidence="1" type="ORF">E2C01_020788</name>
</gene>
<protein>
    <submittedName>
        <fullName evidence="1">Uncharacterized protein</fullName>
    </submittedName>
</protein>
<reference evidence="1 2" key="1">
    <citation type="submission" date="2019-05" db="EMBL/GenBank/DDBJ databases">
        <title>Another draft genome of Portunus trituberculatus and its Hox gene families provides insights of decapod evolution.</title>
        <authorList>
            <person name="Jeong J.-H."/>
            <person name="Song I."/>
            <person name="Kim S."/>
            <person name="Choi T."/>
            <person name="Kim D."/>
            <person name="Ryu S."/>
            <person name="Kim W."/>
        </authorList>
    </citation>
    <scope>NUCLEOTIDE SEQUENCE [LARGE SCALE GENOMIC DNA]</scope>
    <source>
        <tissue evidence="1">Muscle</tissue>
    </source>
</reference>
<proteinExistence type="predicted"/>